<evidence type="ECO:0000313" key="2">
    <source>
        <dbReference type="Proteomes" id="UP000179014"/>
    </source>
</evidence>
<comment type="caution">
    <text evidence="1">The sequence shown here is derived from an EMBL/GenBank/DDBJ whole genome shotgun (WGS) entry which is preliminary data.</text>
</comment>
<dbReference type="EMBL" id="MFKN01000035">
    <property type="protein sequence ID" value="OGG40255.1"/>
    <property type="molecule type" value="Genomic_DNA"/>
</dbReference>
<evidence type="ECO:0000313" key="1">
    <source>
        <dbReference type="EMBL" id="OGG40255.1"/>
    </source>
</evidence>
<reference evidence="1 2" key="1">
    <citation type="journal article" date="2016" name="Nat. Commun.">
        <title>Thousands of microbial genomes shed light on interconnected biogeochemical processes in an aquifer system.</title>
        <authorList>
            <person name="Anantharaman K."/>
            <person name="Brown C.T."/>
            <person name="Hug L.A."/>
            <person name="Sharon I."/>
            <person name="Castelle C.J."/>
            <person name="Probst A.J."/>
            <person name="Thomas B.C."/>
            <person name="Singh A."/>
            <person name="Wilkins M.J."/>
            <person name="Karaoz U."/>
            <person name="Brodie E.L."/>
            <person name="Williams K.H."/>
            <person name="Hubbard S.S."/>
            <person name="Banfield J.F."/>
        </authorList>
    </citation>
    <scope>NUCLEOTIDE SEQUENCE [LARGE SCALE GENOMIC DNA]</scope>
</reference>
<accession>A0A1F6BTI5</accession>
<protein>
    <recommendedName>
        <fullName evidence="3">DUF2283 domain-containing protein</fullName>
    </recommendedName>
</protein>
<dbReference type="InterPro" id="IPR019270">
    <property type="entry name" value="DUF2283"/>
</dbReference>
<name>A0A1F6BTI5_9BACT</name>
<proteinExistence type="predicted"/>
<sequence length="74" mass="8111">MKKITPKVSYDSDSDVLSLAGATSGRIDHARELGNFIVHFTKDDRPLLIEVLEASKVFGNSPKPVRKVANFALV</sequence>
<evidence type="ECO:0008006" key="3">
    <source>
        <dbReference type="Google" id="ProtNLM"/>
    </source>
</evidence>
<gene>
    <name evidence="1" type="ORF">A2118_03815</name>
</gene>
<dbReference type="Proteomes" id="UP000179014">
    <property type="component" value="Unassembled WGS sequence"/>
</dbReference>
<dbReference type="STRING" id="1798474.A2118_03815"/>
<dbReference type="AlphaFoldDB" id="A0A1F6BTI5"/>
<organism evidence="1 2">
    <name type="scientific">Candidatus Kaiserbacteria bacterium GWA2_50_9</name>
    <dbReference type="NCBI Taxonomy" id="1798474"/>
    <lineage>
        <taxon>Bacteria</taxon>
        <taxon>Candidatus Kaiseribacteriota</taxon>
    </lineage>
</organism>
<dbReference type="Pfam" id="PF10049">
    <property type="entry name" value="DUF2283"/>
    <property type="match status" value="1"/>
</dbReference>